<keyword evidence="2" id="KW-0223">Dioxygenase</keyword>
<dbReference type="Pfam" id="PF05721">
    <property type="entry name" value="PhyH"/>
    <property type="match status" value="1"/>
</dbReference>
<dbReference type="SUPFAM" id="SSF51197">
    <property type="entry name" value="Clavaminate synthase-like"/>
    <property type="match status" value="1"/>
</dbReference>
<evidence type="ECO:0000256" key="1">
    <source>
        <dbReference type="ARBA" id="ARBA00001954"/>
    </source>
</evidence>
<accession>A0ABY6AJI6</accession>
<dbReference type="PANTHER" id="PTHR20883:SF48">
    <property type="entry name" value="ECTOINE DIOXYGENASE"/>
    <property type="match status" value="1"/>
</dbReference>
<dbReference type="GO" id="GO:0051213">
    <property type="term" value="F:dioxygenase activity"/>
    <property type="evidence" value="ECO:0007669"/>
    <property type="project" value="UniProtKB-KW"/>
</dbReference>
<comment type="cofactor">
    <cofactor evidence="1">
        <name>Fe(2+)</name>
        <dbReference type="ChEBI" id="CHEBI:29033"/>
    </cofactor>
</comment>
<gene>
    <name evidence="2" type="ORF">N5C08_18230</name>
</gene>
<name>A0ABY6AJI6_9PSED</name>
<keyword evidence="3" id="KW-1185">Reference proteome</keyword>
<dbReference type="Gene3D" id="2.60.120.620">
    <property type="entry name" value="q2cbj1_9rhob like domain"/>
    <property type="match status" value="1"/>
</dbReference>
<dbReference type="RefSeq" id="WP_060478892.1">
    <property type="nucleotide sequence ID" value="NZ_CP104557.1"/>
</dbReference>
<organism evidence="2 3">
    <name type="scientific">Pseudomonas promysalinigenes</name>
    <dbReference type="NCBI Taxonomy" id="485898"/>
    <lineage>
        <taxon>Bacteria</taxon>
        <taxon>Pseudomonadati</taxon>
        <taxon>Pseudomonadota</taxon>
        <taxon>Gammaproteobacteria</taxon>
        <taxon>Pseudomonadales</taxon>
        <taxon>Pseudomonadaceae</taxon>
        <taxon>Pseudomonas</taxon>
    </lineage>
</organism>
<dbReference type="InterPro" id="IPR008775">
    <property type="entry name" value="Phytyl_CoA_dOase-like"/>
</dbReference>
<evidence type="ECO:0000313" key="3">
    <source>
        <dbReference type="Proteomes" id="UP001064504"/>
    </source>
</evidence>
<keyword evidence="2" id="KW-0560">Oxidoreductase</keyword>
<dbReference type="PANTHER" id="PTHR20883">
    <property type="entry name" value="PHYTANOYL-COA DIOXYGENASE DOMAIN CONTAINING 1"/>
    <property type="match status" value="1"/>
</dbReference>
<dbReference type="EMBL" id="CP104557">
    <property type="protein sequence ID" value="UXH38894.1"/>
    <property type="molecule type" value="Genomic_DNA"/>
</dbReference>
<evidence type="ECO:0000313" key="2">
    <source>
        <dbReference type="EMBL" id="UXH38894.1"/>
    </source>
</evidence>
<protein>
    <submittedName>
        <fullName evidence="2">Phytanoyl-CoA dioxygenase family protein</fullName>
    </submittedName>
</protein>
<proteinExistence type="predicted"/>
<reference evidence="2" key="1">
    <citation type="submission" date="2022-09" db="EMBL/GenBank/DDBJ databases">
        <title>Complete genome sequence of Pseudomonas promysalinigenes strain RL-WG26, a newly isolated PGPR with the potential for plant salinity stress alleviation.</title>
        <authorList>
            <person name="Ren L."/>
            <person name="Wang G."/>
            <person name="Hu H."/>
        </authorList>
    </citation>
    <scope>NUCLEOTIDE SEQUENCE</scope>
    <source>
        <strain evidence="2">RL-WG26</strain>
    </source>
</reference>
<dbReference type="Proteomes" id="UP001064504">
    <property type="component" value="Chromosome"/>
</dbReference>
<sequence length="229" mass="25404">MTERGQPHQEGYILLRQAIPQQWLDDLRRVFEAGVQPPERWPVPRNSNWRYAQLDEHRQIQAVCRLPEILASSGMLLGERFFLAQVEGRDPVAGGGHQRLHRDGSGVRAGDTVSALIYLDDFGPDNGATRIVPGSHRPQAGEPPFDFDDESQAIQLAGRAGDALVFDAELVHAASRNISGAKRRTLMVSYRAEALYALHVETRVLRNVRMATCDRFEPSGKALGQLASS</sequence>